<dbReference type="RefSeq" id="WP_007155966.1">
    <property type="nucleotide sequence ID" value="NZ_GG668533.1"/>
</dbReference>
<dbReference type="STRING" id="585501.HMPREF6123_0502"/>
<comment type="caution">
    <text evidence="2">The sequence shown here is derived from an EMBL/GenBank/DDBJ whole genome shotgun (WGS) entry which is preliminary data.</text>
</comment>
<sequence>MMRIIEEIEASREWRIHELENLKRIALEQFVQKNEILAKQYYRMCIPYIYAHWEGYIVETFKLLIEYLNNLSLQKHQVIPALRTFAVLKKLRPLAGKQSFEQCQKFVTEFGDNYSRSLRIDYENFSTNSNLNYKQLTTIFSWFGLDIELDRYKSNINQLVNQRNKIAHGENGIIISCEAISKYIVDLNEIFDVLLLAIKKYVSDECYLVIPENLPIII</sequence>
<accession>C2KVI3</accession>
<dbReference type="AlphaFoldDB" id="C2KVI3"/>
<reference evidence="2 3" key="1">
    <citation type="submission" date="2009-04" db="EMBL/GenBank/DDBJ databases">
        <authorList>
            <person name="Qin X."/>
            <person name="Bachman B."/>
            <person name="Battles P."/>
            <person name="Bell A."/>
            <person name="Bess C."/>
            <person name="Bickham C."/>
            <person name="Chaboub L."/>
            <person name="Chen D."/>
            <person name="Coyle M."/>
            <person name="Deiros D.R."/>
            <person name="Dinh H."/>
            <person name="Forbes L."/>
            <person name="Fowler G."/>
            <person name="Francisco L."/>
            <person name="Fu Q."/>
            <person name="Gubbala S."/>
            <person name="Hale W."/>
            <person name="Han Y."/>
            <person name="Hemphill L."/>
            <person name="Highlander S.K."/>
            <person name="Hirani K."/>
            <person name="Hogues M."/>
            <person name="Jackson L."/>
            <person name="Jakkamsetti A."/>
            <person name="Javaid M."/>
            <person name="Jiang H."/>
            <person name="Korchina V."/>
            <person name="Kovar C."/>
            <person name="Lara F."/>
            <person name="Lee S."/>
            <person name="Mata R."/>
            <person name="Mathew T."/>
            <person name="Moen C."/>
            <person name="Morales K."/>
            <person name="Munidasa M."/>
            <person name="Nazareth L."/>
            <person name="Ngo R."/>
            <person name="Nguyen L."/>
            <person name="Okwuonu G."/>
            <person name="Ongeri F."/>
            <person name="Patil S."/>
            <person name="Petrosino J."/>
            <person name="Pham C."/>
            <person name="Pham P."/>
            <person name="Pu L.-L."/>
            <person name="Puazo M."/>
            <person name="Raj R."/>
            <person name="Reid J."/>
            <person name="Rouhana J."/>
            <person name="Saada N."/>
            <person name="Shang Y."/>
            <person name="Simmons D."/>
            <person name="Thornton R."/>
            <person name="Warren J."/>
            <person name="Weissenberger G."/>
            <person name="Zhang J."/>
            <person name="Zhang L."/>
            <person name="Zhou C."/>
            <person name="Zhu D."/>
            <person name="Muzny D."/>
            <person name="Worley K."/>
            <person name="Gibbs R."/>
        </authorList>
    </citation>
    <scope>NUCLEOTIDE SEQUENCE [LARGE SCALE GENOMIC DNA]</scope>
    <source>
        <strain evidence="2 3">F0268</strain>
    </source>
</reference>
<organism evidence="2 3">
    <name type="scientific">Oribacterium sinus F0268</name>
    <dbReference type="NCBI Taxonomy" id="585501"/>
    <lineage>
        <taxon>Bacteria</taxon>
        <taxon>Bacillati</taxon>
        <taxon>Bacillota</taxon>
        <taxon>Clostridia</taxon>
        <taxon>Lachnospirales</taxon>
        <taxon>Lachnospiraceae</taxon>
        <taxon>Oribacterium</taxon>
    </lineage>
</organism>
<evidence type="ECO:0000313" key="3">
    <source>
        <dbReference type="Proteomes" id="UP000004121"/>
    </source>
</evidence>
<proteinExistence type="predicted"/>
<dbReference type="Proteomes" id="UP000004121">
    <property type="component" value="Unassembled WGS sequence"/>
</dbReference>
<dbReference type="InterPro" id="IPR041519">
    <property type="entry name" value="HEPN_RiboL-PSP"/>
</dbReference>
<dbReference type="EMBL" id="ACKX01000052">
    <property type="protein sequence ID" value="EEJ52242.1"/>
    <property type="molecule type" value="Genomic_DNA"/>
</dbReference>
<evidence type="ECO:0000259" key="1">
    <source>
        <dbReference type="Pfam" id="PF18735"/>
    </source>
</evidence>
<dbReference type="Pfam" id="PF18735">
    <property type="entry name" value="HEPN_RiboL-PSP"/>
    <property type="match status" value="1"/>
</dbReference>
<dbReference type="InParanoid" id="C2KVI3"/>
<keyword evidence="3" id="KW-1185">Reference proteome</keyword>
<evidence type="ECO:0000313" key="2">
    <source>
        <dbReference type="EMBL" id="EEJ52242.1"/>
    </source>
</evidence>
<feature type="domain" description="RiboL-PSP-HEPN" evidence="1">
    <location>
        <begin position="12"/>
        <end position="194"/>
    </location>
</feature>
<name>C2KVI3_9FIRM</name>
<protein>
    <recommendedName>
        <fullName evidence="1">RiboL-PSP-HEPN domain-containing protein</fullName>
    </recommendedName>
</protein>
<dbReference type="HOGENOM" id="CLU_100981_2_0_9"/>
<gene>
    <name evidence="2" type="ORF">HMPREF6123_0502</name>
</gene>